<dbReference type="PANTHER" id="PTHR43663:SF1">
    <property type="entry name" value="CHROMATE TRANSPORTER"/>
    <property type="match status" value="1"/>
</dbReference>
<evidence type="ECO:0000256" key="3">
    <source>
        <dbReference type="ARBA" id="ARBA00022475"/>
    </source>
</evidence>
<evidence type="ECO:0000256" key="1">
    <source>
        <dbReference type="ARBA" id="ARBA00004651"/>
    </source>
</evidence>
<keyword evidence="9" id="KW-1185">Reference proteome</keyword>
<gene>
    <name evidence="8" type="ORF">DKG74_13800</name>
</gene>
<dbReference type="PANTHER" id="PTHR43663">
    <property type="entry name" value="CHROMATE TRANSPORT PROTEIN-RELATED"/>
    <property type="match status" value="1"/>
</dbReference>
<protein>
    <submittedName>
        <fullName evidence="8">Chromate transporter</fullName>
    </submittedName>
</protein>
<comment type="caution">
    <text evidence="8">The sequence shown here is derived from an EMBL/GenBank/DDBJ whole genome shotgun (WGS) entry which is preliminary data.</text>
</comment>
<dbReference type="InterPro" id="IPR003370">
    <property type="entry name" value="Chromate_transpt"/>
</dbReference>
<comment type="similarity">
    <text evidence="2">Belongs to the chromate ion transporter (CHR) (TC 2.A.51) family.</text>
</comment>
<dbReference type="RefSeq" id="WP_109906739.1">
    <property type="nucleotide sequence ID" value="NZ_QGLE01000007.1"/>
</dbReference>
<evidence type="ECO:0000256" key="7">
    <source>
        <dbReference type="SAM" id="Phobius"/>
    </source>
</evidence>
<dbReference type="Proteomes" id="UP000245461">
    <property type="component" value="Unassembled WGS sequence"/>
</dbReference>
<name>A0A317E375_9PROT</name>
<dbReference type="OrthoDB" id="556585at2"/>
<keyword evidence="6 7" id="KW-0472">Membrane</keyword>
<keyword evidence="3" id="KW-1003">Cell membrane</keyword>
<sequence>MLIKLAGTFILLSVLAVGGGTAVLHEMQEVLLAEFGIGPDVFVKTYGIGQLAPGPNMTMVTLLGIQIAGAIGAVVAGLAFFVPSSVLCLCVGRIWSRIGETPWRRAVQNGFEPISIGLMGSGVYAVGKTALLGPITVALAILSFGLIMRGRANPMLVILGLGSLGGLLAYLLPLWR</sequence>
<keyword evidence="5 7" id="KW-1133">Transmembrane helix</keyword>
<organism evidence="8 9">
    <name type="scientific">Zavarzinia aquatilis</name>
    <dbReference type="NCBI Taxonomy" id="2211142"/>
    <lineage>
        <taxon>Bacteria</taxon>
        <taxon>Pseudomonadati</taxon>
        <taxon>Pseudomonadota</taxon>
        <taxon>Alphaproteobacteria</taxon>
        <taxon>Rhodospirillales</taxon>
        <taxon>Zavarziniaceae</taxon>
        <taxon>Zavarzinia</taxon>
    </lineage>
</organism>
<evidence type="ECO:0000313" key="8">
    <source>
        <dbReference type="EMBL" id="PWR21497.1"/>
    </source>
</evidence>
<proteinExistence type="inferred from homology"/>
<evidence type="ECO:0000256" key="4">
    <source>
        <dbReference type="ARBA" id="ARBA00022692"/>
    </source>
</evidence>
<feature type="transmembrane region" description="Helical" evidence="7">
    <location>
        <begin position="67"/>
        <end position="94"/>
    </location>
</feature>
<feature type="transmembrane region" description="Helical" evidence="7">
    <location>
        <begin position="155"/>
        <end position="175"/>
    </location>
</feature>
<dbReference type="GO" id="GO:0005886">
    <property type="term" value="C:plasma membrane"/>
    <property type="evidence" value="ECO:0007669"/>
    <property type="project" value="UniProtKB-SubCell"/>
</dbReference>
<dbReference type="AlphaFoldDB" id="A0A317E375"/>
<comment type="subcellular location">
    <subcellularLocation>
        <location evidence="1">Cell membrane</location>
        <topology evidence="1">Multi-pass membrane protein</topology>
    </subcellularLocation>
</comment>
<keyword evidence="4 7" id="KW-0812">Transmembrane</keyword>
<evidence type="ECO:0000313" key="9">
    <source>
        <dbReference type="Proteomes" id="UP000245461"/>
    </source>
</evidence>
<dbReference type="InterPro" id="IPR052518">
    <property type="entry name" value="CHR_Transporter"/>
</dbReference>
<dbReference type="Pfam" id="PF02417">
    <property type="entry name" value="Chromate_transp"/>
    <property type="match status" value="1"/>
</dbReference>
<dbReference type="GO" id="GO:0015109">
    <property type="term" value="F:chromate transmembrane transporter activity"/>
    <property type="evidence" value="ECO:0007669"/>
    <property type="project" value="InterPro"/>
</dbReference>
<accession>A0A317E375</accession>
<evidence type="ECO:0000256" key="5">
    <source>
        <dbReference type="ARBA" id="ARBA00022989"/>
    </source>
</evidence>
<evidence type="ECO:0000256" key="2">
    <source>
        <dbReference type="ARBA" id="ARBA00005262"/>
    </source>
</evidence>
<dbReference type="EMBL" id="QGLE01000007">
    <property type="protein sequence ID" value="PWR21497.1"/>
    <property type="molecule type" value="Genomic_DNA"/>
</dbReference>
<feature type="transmembrane region" description="Helical" evidence="7">
    <location>
        <begin position="131"/>
        <end position="148"/>
    </location>
</feature>
<evidence type="ECO:0000256" key="6">
    <source>
        <dbReference type="ARBA" id="ARBA00023136"/>
    </source>
</evidence>
<reference evidence="8 9" key="1">
    <citation type="submission" date="2018-05" db="EMBL/GenBank/DDBJ databases">
        <title>Zavarzinia sp. HR-AS.</title>
        <authorList>
            <person name="Lee Y."/>
            <person name="Jeon C.O."/>
        </authorList>
    </citation>
    <scope>NUCLEOTIDE SEQUENCE [LARGE SCALE GENOMIC DNA]</scope>
    <source>
        <strain evidence="8 9">HR-AS</strain>
    </source>
</reference>